<feature type="transmembrane region" description="Helical" evidence="1">
    <location>
        <begin position="16"/>
        <end position="37"/>
    </location>
</feature>
<sequence>MFTILQELDAGLNSEIFYSLLHGVYTGIAAIALGNTFMNESHSTGRAMIIVISLLYIFTTINLAFNWAFIHSMFVNHGQSLSTVYLVALDPSATAMVMGITSAMCTILADSTMIWRCWMVWGRRRLTILLPVLFLVSAMVFKVIGMYKQYTTPDESAAFDFVLYSSFVLATTLWCTLLIIYRIIATVRTGGASEDGLRAYRRVIVILVESYALYSISLIFYMAFYACGNVALNYFDSLAAISRGIAPTLLVGRVAAGHAHPDDSREGSVMSSLRFDGGQSLTSACEVAATTVMLDLEAQGQINGEYSYGGWTGSQGLC</sequence>
<proteinExistence type="predicted"/>
<feature type="transmembrane region" description="Helical" evidence="1">
    <location>
        <begin position="94"/>
        <end position="115"/>
    </location>
</feature>
<keyword evidence="1" id="KW-0472">Membrane</keyword>
<accession>A0AA39QFM7</accession>
<feature type="transmembrane region" description="Helical" evidence="1">
    <location>
        <begin position="204"/>
        <end position="224"/>
    </location>
</feature>
<dbReference type="AlphaFoldDB" id="A0AA39QFM7"/>
<dbReference type="Proteomes" id="UP001175228">
    <property type="component" value="Unassembled WGS sequence"/>
</dbReference>
<evidence type="ECO:0000313" key="2">
    <source>
        <dbReference type="EMBL" id="KAK0501170.1"/>
    </source>
</evidence>
<name>A0AA39QFM7_9AGAR</name>
<reference evidence="2" key="1">
    <citation type="submission" date="2023-06" db="EMBL/GenBank/DDBJ databases">
        <authorList>
            <consortium name="Lawrence Berkeley National Laboratory"/>
            <person name="Ahrendt S."/>
            <person name="Sahu N."/>
            <person name="Indic B."/>
            <person name="Wong-Bajracharya J."/>
            <person name="Merenyi Z."/>
            <person name="Ke H.-M."/>
            <person name="Monk M."/>
            <person name="Kocsube S."/>
            <person name="Drula E."/>
            <person name="Lipzen A."/>
            <person name="Balint B."/>
            <person name="Henrissat B."/>
            <person name="Andreopoulos B."/>
            <person name="Martin F.M."/>
            <person name="Harder C.B."/>
            <person name="Rigling D."/>
            <person name="Ford K.L."/>
            <person name="Foster G.D."/>
            <person name="Pangilinan J."/>
            <person name="Papanicolaou A."/>
            <person name="Barry K."/>
            <person name="LaButti K."/>
            <person name="Viragh M."/>
            <person name="Koriabine M."/>
            <person name="Yan M."/>
            <person name="Riley R."/>
            <person name="Champramary S."/>
            <person name="Plett K.L."/>
            <person name="Tsai I.J."/>
            <person name="Slot J."/>
            <person name="Sipos G."/>
            <person name="Plett J."/>
            <person name="Nagy L.G."/>
            <person name="Grigoriev I.V."/>
        </authorList>
    </citation>
    <scope>NUCLEOTIDE SEQUENCE</scope>
    <source>
        <strain evidence="2">HWK02</strain>
    </source>
</reference>
<keyword evidence="1" id="KW-0812">Transmembrane</keyword>
<feature type="transmembrane region" description="Helical" evidence="1">
    <location>
        <begin position="127"/>
        <end position="147"/>
    </location>
</feature>
<dbReference type="EMBL" id="JAUEPU010000007">
    <property type="protein sequence ID" value="KAK0501170.1"/>
    <property type="molecule type" value="Genomic_DNA"/>
</dbReference>
<organism evidence="2 3">
    <name type="scientific">Armillaria luteobubalina</name>
    <dbReference type="NCBI Taxonomy" id="153913"/>
    <lineage>
        <taxon>Eukaryota</taxon>
        <taxon>Fungi</taxon>
        <taxon>Dikarya</taxon>
        <taxon>Basidiomycota</taxon>
        <taxon>Agaricomycotina</taxon>
        <taxon>Agaricomycetes</taxon>
        <taxon>Agaricomycetidae</taxon>
        <taxon>Agaricales</taxon>
        <taxon>Marasmiineae</taxon>
        <taxon>Physalacriaceae</taxon>
        <taxon>Armillaria</taxon>
    </lineage>
</organism>
<evidence type="ECO:0000256" key="1">
    <source>
        <dbReference type="SAM" id="Phobius"/>
    </source>
</evidence>
<feature type="transmembrane region" description="Helical" evidence="1">
    <location>
        <begin position="49"/>
        <end position="74"/>
    </location>
</feature>
<keyword evidence="3" id="KW-1185">Reference proteome</keyword>
<comment type="caution">
    <text evidence="2">The sequence shown here is derived from an EMBL/GenBank/DDBJ whole genome shotgun (WGS) entry which is preliminary data.</text>
</comment>
<keyword evidence="1" id="KW-1133">Transmembrane helix</keyword>
<feature type="transmembrane region" description="Helical" evidence="1">
    <location>
        <begin position="162"/>
        <end position="184"/>
    </location>
</feature>
<evidence type="ECO:0000313" key="3">
    <source>
        <dbReference type="Proteomes" id="UP001175228"/>
    </source>
</evidence>
<protein>
    <submittedName>
        <fullName evidence="2">Uncharacterized protein</fullName>
    </submittedName>
</protein>
<gene>
    <name evidence="2" type="ORF">EDD18DRAFT_790479</name>
</gene>